<dbReference type="InterPro" id="IPR054242">
    <property type="entry name" value="DUF6969"/>
</dbReference>
<name>A0A934IUV4_9HYPH</name>
<feature type="domain" description="DUF6969" evidence="1">
    <location>
        <begin position="7"/>
        <end position="189"/>
    </location>
</feature>
<dbReference type="Pfam" id="PF22308">
    <property type="entry name" value="DUF6969"/>
    <property type="match status" value="1"/>
</dbReference>
<evidence type="ECO:0000259" key="1">
    <source>
        <dbReference type="Pfam" id="PF22308"/>
    </source>
</evidence>
<sequence>MSEATDRADEEIRFCEAILAKSGTNVLLETLRDAPDVAAWSHYPEGDVFDPASGAQWYYHCHSPSTDEAEHGHFHCFVRPQGKDGPVHHLAAIGVTPYGQLHRIFTVNHWVVGDDWLDAEATVPLLQRFDMQMARPSYLVNRWLTAILVRYETEIADLISERDRIIAAHAAGDLPANREDRTLEVTSEFRPARG</sequence>
<comment type="caution">
    <text evidence="2">The sequence shown here is derived from an EMBL/GenBank/DDBJ whole genome shotgun (WGS) entry which is preliminary data.</text>
</comment>
<organism evidence="2 3">
    <name type="scientific">Devosia sediminis</name>
    <dbReference type="NCBI Taxonomy" id="2798801"/>
    <lineage>
        <taxon>Bacteria</taxon>
        <taxon>Pseudomonadati</taxon>
        <taxon>Pseudomonadota</taxon>
        <taxon>Alphaproteobacteria</taxon>
        <taxon>Hyphomicrobiales</taxon>
        <taxon>Devosiaceae</taxon>
        <taxon>Devosia</taxon>
    </lineage>
</organism>
<dbReference type="EMBL" id="JAEKMH010000002">
    <property type="protein sequence ID" value="MBJ3784777.1"/>
    <property type="molecule type" value="Genomic_DNA"/>
</dbReference>
<dbReference type="RefSeq" id="WP_198876008.1">
    <property type="nucleotide sequence ID" value="NZ_JAEKMH010000002.1"/>
</dbReference>
<accession>A0A934IUV4</accession>
<proteinExistence type="predicted"/>
<evidence type="ECO:0000313" key="2">
    <source>
        <dbReference type="EMBL" id="MBJ3784777.1"/>
    </source>
</evidence>
<gene>
    <name evidence="2" type="ORF">JEQ47_08615</name>
</gene>
<dbReference type="AlphaFoldDB" id="A0A934IUV4"/>
<evidence type="ECO:0000313" key="3">
    <source>
        <dbReference type="Proteomes" id="UP000602124"/>
    </source>
</evidence>
<keyword evidence="3" id="KW-1185">Reference proteome</keyword>
<dbReference type="Proteomes" id="UP000602124">
    <property type="component" value="Unassembled WGS sequence"/>
</dbReference>
<protein>
    <recommendedName>
        <fullName evidence="1">DUF6969 domain-containing protein</fullName>
    </recommendedName>
</protein>
<reference evidence="2" key="1">
    <citation type="submission" date="2020-12" db="EMBL/GenBank/DDBJ databases">
        <title>Devosia sp. MSA67 isolated from Mo River.</title>
        <authorList>
            <person name="Ma F."/>
            <person name="Zi Z."/>
        </authorList>
    </citation>
    <scope>NUCLEOTIDE SEQUENCE</scope>
    <source>
        <strain evidence="2">MSA67</strain>
    </source>
</reference>